<keyword evidence="2" id="KW-1185">Reference proteome</keyword>
<dbReference type="AlphaFoldDB" id="A0A3M7RS42"/>
<dbReference type="Proteomes" id="UP000276133">
    <property type="component" value="Unassembled WGS sequence"/>
</dbReference>
<comment type="caution">
    <text evidence="1">The sequence shown here is derived from an EMBL/GenBank/DDBJ whole genome shotgun (WGS) entry which is preliminary data.</text>
</comment>
<protein>
    <submittedName>
        <fullName evidence="1">Uncharacterized protein</fullName>
    </submittedName>
</protein>
<organism evidence="1 2">
    <name type="scientific">Brachionus plicatilis</name>
    <name type="common">Marine rotifer</name>
    <name type="synonym">Brachionus muelleri</name>
    <dbReference type="NCBI Taxonomy" id="10195"/>
    <lineage>
        <taxon>Eukaryota</taxon>
        <taxon>Metazoa</taxon>
        <taxon>Spiralia</taxon>
        <taxon>Gnathifera</taxon>
        <taxon>Rotifera</taxon>
        <taxon>Eurotatoria</taxon>
        <taxon>Monogononta</taxon>
        <taxon>Pseudotrocha</taxon>
        <taxon>Ploima</taxon>
        <taxon>Brachionidae</taxon>
        <taxon>Brachionus</taxon>
    </lineage>
</organism>
<evidence type="ECO:0000313" key="2">
    <source>
        <dbReference type="Proteomes" id="UP000276133"/>
    </source>
</evidence>
<sequence length="151" mass="16709">MVVLGFLLVQVDLLGVNIFLALNHVLANGLAQLSKFGLTLVFNTKQKCLFGHRLVQIFHSSKHCLYDSQTNLSHGARRSRSVRSCDDSPLTALSSTLSGEFMYSKSSTSANTLASLASFFAFSAFSSARCRKPLIVSSRDLTFTFRQIFLY</sequence>
<dbReference type="EMBL" id="REGN01002773">
    <property type="protein sequence ID" value="RNA26230.1"/>
    <property type="molecule type" value="Genomic_DNA"/>
</dbReference>
<reference evidence="1 2" key="1">
    <citation type="journal article" date="2018" name="Sci. Rep.">
        <title>Genomic signatures of local adaptation to the degree of environmental predictability in rotifers.</title>
        <authorList>
            <person name="Franch-Gras L."/>
            <person name="Hahn C."/>
            <person name="Garcia-Roger E.M."/>
            <person name="Carmona M.J."/>
            <person name="Serra M."/>
            <person name="Gomez A."/>
        </authorList>
    </citation>
    <scope>NUCLEOTIDE SEQUENCE [LARGE SCALE GENOMIC DNA]</scope>
    <source>
        <strain evidence="1">HYR1</strain>
    </source>
</reference>
<name>A0A3M7RS42_BRAPC</name>
<evidence type="ECO:0000313" key="1">
    <source>
        <dbReference type="EMBL" id="RNA26230.1"/>
    </source>
</evidence>
<gene>
    <name evidence="1" type="ORF">BpHYR1_031112</name>
</gene>
<proteinExistence type="predicted"/>
<accession>A0A3M7RS42</accession>